<dbReference type="GO" id="GO:0034069">
    <property type="term" value="F:aminoglycoside N-acetyltransferase activity"/>
    <property type="evidence" value="ECO:0007669"/>
    <property type="project" value="TreeGrafter"/>
</dbReference>
<dbReference type="RefSeq" id="WP_073344691.1">
    <property type="nucleotide sequence ID" value="NZ_FQVH01000024.1"/>
</dbReference>
<dbReference type="EMBL" id="FQVH01000024">
    <property type="protein sequence ID" value="SHF46201.1"/>
    <property type="molecule type" value="Genomic_DNA"/>
</dbReference>
<dbReference type="SUPFAM" id="SSF55729">
    <property type="entry name" value="Acyl-CoA N-acyltransferases (Nat)"/>
    <property type="match status" value="1"/>
</dbReference>
<dbReference type="Gene3D" id="3.30.1050.10">
    <property type="entry name" value="SCP2 sterol-binding domain"/>
    <property type="match status" value="1"/>
</dbReference>
<dbReference type="Proteomes" id="UP000184088">
    <property type="component" value="Unassembled WGS sequence"/>
</dbReference>
<feature type="domain" description="Eis-like acetyltransferase" evidence="2">
    <location>
        <begin position="176"/>
        <end position="286"/>
    </location>
</feature>
<proteinExistence type="predicted"/>
<organism evidence="3 4">
    <name type="scientific">Caldanaerobius fijiensis DSM 17918</name>
    <dbReference type="NCBI Taxonomy" id="1121256"/>
    <lineage>
        <taxon>Bacteria</taxon>
        <taxon>Bacillati</taxon>
        <taxon>Bacillota</taxon>
        <taxon>Clostridia</taxon>
        <taxon>Thermoanaerobacterales</taxon>
        <taxon>Thermoanaerobacteraceae</taxon>
        <taxon>Caldanaerobius</taxon>
    </lineage>
</organism>
<dbReference type="OrthoDB" id="9768284at2"/>
<accession>A0A1M5BV24</accession>
<dbReference type="PANTHER" id="PTHR37817:SF1">
    <property type="entry name" value="N-ACETYLTRANSFERASE EIS"/>
    <property type="match status" value="1"/>
</dbReference>
<dbReference type="InterPro" id="IPR036527">
    <property type="entry name" value="SCP2_sterol-bd_dom_sf"/>
</dbReference>
<gene>
    <name evidence="3" type="ORF">SAMN02746089_01955</name>
</gene>
<dbReference type="Pfam" id="PF13530">
    <property type="entry name" value="SCP2_2"/>
    <property type="match status" value="1"/>
</dbReference>
<dbReference type="PANTHER" id="PTHR37817">
    <property type="entry name" value="N-ACETYLTRANSFERASE EIS"/>
    <property type="match status" value="1"/>
</dbReference>
<feature type="domain" description="Enhanced intracellular survival protein" evidence="1">
    <location>
        <begin position="290"/>
        <end position="381"/>
    </location>
</feature>
<dbReference type="GO" id="GO:0030649">
    <property type="term" value="P:aminoglycoside antibiotic catabolic process"/>
    <property type="evidence" value="ECO:0007669"/>
    <property type="project" value="TreeGrafter"/>
</dbReference>
<dbReference type="InterPro" id="IPR051554">
    <property type="entry name" value="Acetyltransferase_Eis"/>
</dbReference>
<dbReference type="InterPro" id="IPR041380">
    <property type="entry name" value="Acetyltransf_17"/>
</dbReference>
<dbReference type="Pfam" id="PF17668">
    <property type="entry name" value="Acetyltransf_17"/>
    <property type="match status" value="1"/>
</dbReference>
<keyword evidence="4" id="KW-1185">Reference proteome</keyword>
<dbReference type="InterPro" id="IPR016181">
    <property type="entry name" value="Acyl_CoA_acyltransferase"/>
</dbReference>
<dbReference type="InterPro" id="IPR025559">
    <property type="entry name" value="Eis_dom"/>
</dbReference>
<keyword evidence="3" id="KW-0808">Transferase</keyword>
<reference evidence="3 4" key="1">
    <citation type="submission" date="2016-11" db="EMBL/GenBank/DDBJ databases">
        <authorList>
            <person name="Jaros S."/>
            <person name="Januszkiewicz K."/>
            <person name="Wedrychowicz H."/>
        </authorList>
    </citation>
    <scope>NUCLEOTIDE SEQUENCE [LARGE SCALE GENOMIC DNA]</scope>
    <source>
        <strain evidence="3 4">DSM 17918</strain>
    </source>
</reference>
<evidence type="ECO:0000313" key="4">
    <source>
        <dbReference type="Proteomes" id="UP000184088"/>
    </source>
</evidence>
<sequence length="392" mass="45414">MAIKFVPVEEFDRVHAIATYCFPWMHNAKDKIKNFLQQYVKSEYILGYYDESGTLMAQVVVFPFEIYIGGKPLKMGGVALVSSMPEGRHGGRIGQLLTEWLKVMRDRGQYVSMLGPFSFEFYRKYGWELGFERVNYTVPIEHIRNFKKIGSLRVVTQEDIGALDKIYTKYALNHNGSAKRDDSLWKEFTLSHPWDDNYGRYAYIYMDEKGDEKGYIIFTIKNGRMDIYEMIYEDVSALKGLLAFIYAHQSQIGEFSWSTATDEKLHVLLPNPRVKREIHTGMMFRVVDIKEAVKSRGYGEDATGRFKIKVEDKDAPWNQLPFDISLKNGIVDVNECSDPELFCDIQTFSQIFIGYITPMEAYKLGKLTGDVRAVEQMEKVYKKSYTFNNNGF</sequence>
<dbReference type="SUPFAM" id="SSF55718">
    <property type="entry name" value="SCP-like"/>
    <property type="match status" value="1"/>
</dbReference>
<evidence type="ECO:0000259" key="2">
    <source>
        <dbReference type="Pfam" id="PF17668"/>
    </source>
</evidence>
<dbReference type="STRING" id="1121256.SAMN02746089_01955"/>
<name>A0A1M5BV24_9THEO</name>
<dbReference type="Gene3D" id="3.40.630.30">
    <property type="match status" value="2"/>
</dbReference>
<dbReference type="Pfam" id="PF13527">
    <property type="entry name" value="Acetyltransf_9"/>
    <property type="match status" value="1"/>
</dbReference>
<dbReference type="AlphaFoldDB" id="A0A1M5BV24"/>
<evidence type="ECO:0000259" key="1">
    <source>
        <dbReference type="Pfam" id="PF13530"/>
    </source>
</evidence>
<protein>
    <submittedName>
        <fullName evidence="3">Predicted acetyltransferase</fullName>
    </submittedName>
</protein>
<evidence type="ECO:0000313" key="3">
    <source>
        <dbReference type="EMBL" id="SHF46201.1"/>
    </source>
</evidence>